<proteinExistence type="predicted"/>
<evidence type="ECO:0000313" key="2">
    <source>
        <dbReference type="EMBL" id="MPC68576.1"/>
    </source>
</evidence>
<sequence>MITKKAEAWKRLTRLVSPPKTLVQVKRMWEHQKSNNDMLLTPMIRVTGIPTRATESGWRGFPLGQQSPGGGDSRFG</sequence>
<evidence type="ECO:0000313" key="3">
    <source>
        <dbReference type="Proteomes" id="UP000324222"/>
    </source>
</evidence>
<protein>
    <submittedName>
        <fullName evidence="2">Uncharacterized protein</fullName>
    </submittedName>
</protein>
<keyword evidence="3" id="KW-1185">Reference proteome</keyword>
<dbReference type="EMBL" id="VSRR010028052">
    <property type="protein sequence ID" value="MPC68576.1"/>
    <property type="molecule type" value="Genomic_DNA"/>
</dbReference>
<dbReference type="Proteomes" id="UP000324222">
    <property type="component" value="Unassembled WGS sequence"/>
</dbReference>
<name>A0A5B7HF01_PORTR</name>
<evidence type="ECO:0000256" key="1">
    <source>
        <dbReference type="SAM" id="MobiDB-lite"/>
    </source>
</evidence>
<reference evidence="2 3" key="1">
    <citation type="submission" date="2019-05" db="EMBL/GenBank/DDBJ databases">
        <title>Another draft genome of Portunus trituberculatus and its Hox gene families provides insights of decapod evolution.</title>
        <authorList>
            <person name="Jeong J.-H."/>
            <person name="Song I."/>
            <person name="Kim S."/>
            <person name="Choi T."/>
            <person name="Kim D."/>
            <person name="Ryu S."/>
            <person name="Kim W."/>
        </authorList>
    </citation>
    <scope>NUCLEOTIDE SEQUENCE [LARGE SCALE GENOMIC DNA]</scope>
    <source>
        <tissue evidence="2">Muscle</tissue>
    </source>
</reference>
<accession>A0A5B7HF01</accession>
<comment type="caution">
    <text evidence="2">The sequence shown here is derived from an EMBL/GenBank/DDBJ whole genome shotgun (WGS) entry which is preliminary data.</text>
</comment>
<organism evidence="2 3">
    <name type="scientific">Portunus trituberculatus</name>
    <name type="common">Swimming crab</name>
    <name type="synonym">Neptunus trituberculatus</name>
    <dbReference type="NCBI Taxonomy" id="210409"/>
    <lineage>
        <taxon>Eukaryota</taxon>
        <taxon>Metazoa</taxon>
        <taxon>Ecdysozoa</taxon>
        <taxon>Arthropoda</taxon>
        <taxon>Crustacea</taxon>
        <taxon>Multicrustacea</taxon>
        <taxon>Malacostraca</taxon>
        <taxon>Eumalacostraca</taxon>
        <taxon>Eucarida</taxon>
        <taxon>Decapoda</taxon>
        <taxon>Pleocyemata</taxon>
        <taxon>Brachyura</taxon>
        <taxon>Eubrachyura</taxon>
        <taxon>Portunoidea</taxon>
        <taxon>Portunidae</taxon>
        <taxon>Portuninae</taxon>
        <taxon>Portunus</taxon>
    </lineage>
</organism>
<feature type="region of interest" description="Disordered" evidence="1">
    <location>
        <begin position="55"/>
        <end position="76"/>
    </location>
</feature>
<feature type="compositionally biased region" description="Gly residues" evidence="1">
    <location>
        <begin position="67"/>
        <end position="76"/>
    </location>
</feature>
<gene>
    <name evidence="2" type="ORF">E2C01_062778</name>
</gene>
<dbReference type="AlphaFoldDB" id="A0A5B7HF01"/>